<keyword evidence="14" id="KW-0966">Cell projection</keyword>
<gene>
    <name evidence="14" type="ORF">FHS72_000032</name>
</gene>
<evidence type="ECO:0000256" key="9">
    <source>
        <dbReference type="PIRNR" id="PIRNR004862"/>
    </source>
</evidence>
<dbReference type="Pfam" id="PF01514">
    <property type="entry name" value="YscJ_FliF"/>
    <property type="match status" value="1"/>
</dbReference>
<evidence type="ECO:0000256" key="5">
    <source>
        <dbReference type="ARBA" id="ARBA00022692"/>
    </source>
</evidence>
<keyword evidence="5 11" id="KW-0812">Transmembrane</keyword>
<dbReference type="PRINTS" id="PR01009">
    <property type="entry name" value="FLGMRINGFLIF"/>
</dbReference>
<evidence type="ECO:0000256" key="8">
    <source>
        <dbReference type="ARBA" id="ARBA00023143"/>
    </source>
</evidence>
<dbReference type="GO" id="GO:0009431">
    <property type="term" value="C:bacterial-type flagellum basal body, MS ring"/>
    <property type="evidence" value="ECO:0007669"/>
    <property type="project" value="InterPro"/>
</dbReference>
<keyword evidence="15" id="KW-1185">Reference proteome</keyword>
<evidence type="ECO:0000256" key="7">
    <source>
        <dbReference type="ARBA" id="ARBA00023136"/>
    </source>
</evidence>
<feature type="domain" description="Flagellar M-ring C-terminal" evidence="13">
    <location>
        <begin position="205"/>
        <end position="365"/>
    </location>
</feature>
<dbReference type="PIRSF" id="PIRSF004862">
    <property type="entry name" value="FliF"/>
    <property type="match status" value="1"/>
</dbReference>
<keyword evidence="14" id="KW-0282">Flagellum</keyword>
<dbReference type="Gene3D" id="3.30.300.30">
    <property type="match status" value="1"/>
</dbReference>
<keyword evidence="14" id="KW-0969">Cilium</keyword>
<feature type="compositionally biased region" description="Basic and acidic residues" evidence="10">
    <location>
        <begin position="228"/>
        <end position="237"/>
    </location>
</feature>
<dbReference type="GO" id="GO:0071973">
    <property type="term" value="P:bacterial-type flagellum-dependent cell motility"/>
    <property type="evidence" value="ECO:0007669"/>
    <property type="project" value="InterPro"/>
</dbReference>
<feature type="region of interest" description="Disordered" evidence="10">
    <location>
        <begin position="226"/>
        <end position="283"/>
    </location>
</feature>
<comment type="caution">
    <text evidence="14">The sequence shown here is derived from an EMBL/GenBank/DDBJ whole genome shotgun (WGS) entry which is preliminary data.</text>
</comment>
<dbReference type="GO" id="GO:0003774">
    <property type="term" value="F:cytoskeletal motor activity"/>
    <property type="evidence" value="ECO:0007669"/>
    <property type="project" value="InterPro"/>
</dbReference>
<dbReference type="NCBIfam" id="TIGR00206">
    <property type="entry name" value="fliF"/>
    <property type="match status" value="1"/>
</dbReference>
<keyword evidence="8 9" id="KW-0975">Bacterial flagellum</keyword>
<comment type="subcellular location">
    <subcellularLocation>
        <location evidence="1 9">Bacterial flagellum basal body</location>
    </subcellularLocation>
    <subcellularLocation>
        <location evidence="2">Cell membrane</location>
        <topology evidence="2">Multi-pass membrane protein</topology>
    </subcellularLocation>
</comment>
<evidence type="ECO:0000313" key="14">
    <source>
        <dbReference type="EMBL" id="MBB5720428.1"/>
    </source>
</evidence>
<keyword evidence="7 11" id="KW-0472">Membrane</keyword>
<proteinExistence type="inferred from homology"/>
<comment type="function">
    <text evidence="9">The M ring may be actively involved in energy transduction.</text>
</comment>
<dbReference type="GO" id="GO:0005886">
    <property type="term" value="C:plasma membrane"/>
    <property type="evidence" value="ECO:0007669"/>
    <property type="project" value="UniProtKB-SubCell"/>
</dbReference>
<evidence type="ECO:0000256" key="4">
    <source>
        <dbReference type="ARBA" id="ARBA00022475"/>
    </source>
</evidence>
<dbReference type="Proteomes" id="UP000535415">
    <property type="component" value="Unassembled WGS sequence"/>
</dbReference>
<sequence>MLVQSPTSKDMSLLFGGLEAGAAGDVLAALDQQGVLYEVRGAAIYVDASARDSLRLVLAGQGLPVSGGDGYELLDNLSGFSTTSQMFDATYWRAKEGELARTIVANPRFRSARVHISTSTTRTFQRTEAPSAAITVQSATGVISASQVKALQYLVASAVSGLVPENVAIIDATAGLLSGADDLPGAAADNERADVLRARAERLLIARVGAGNAVVEVTMETVTDSETISERTVDPDSRVAISTDVQESAEKSEDSRGGDVTVASNLPDGDAAGGGAANNENSETRALTNFEVSETQREIHRGPGAVKRLTIAVLINDAVVIGADGTTTSEARSDEELADLQELVTSAVGFDEERGDQITLRAMPFEPVPELGTEMFAEGVTTSSLNMMQLIQIGVLAAVALVLGLFVVKPILAPRADIAALSAPSERSVDGDMTNADGGSQFISASPNVMSIEGPDTEPLANGTLAAGGTEDPVTRLQNMISDRETETLQILENWMDDHERTEDA</sequence>
<evidence type="ECO:0000256" key="6">
    <source>
        <dbReference type="ARBA" id="ARBA00022989"/>
    </source>
</evidence>
<accession>A0A7W9EWB4</accession>
<comment type="similarity">
    <text evidence="3 9">Belongs to the FliF family.</text>
</comment>
<evidence type="ECO:0000256" key="11">
    <source>
        <dbReference type="SAM" id="Phobius"/>
    </source>
</evidence>
<evidence type="ECO:0000256" key="2">
    <source>
        <dbReference type="ARBA" id="ARBA00004651"/>
    </source>
</evidence>
<dbReference type="PANTHER" id="PTHR30046">
    <property type="entry name" value="FLAGELLAR M-RING PROTEIN"/>
    <property type="match status" value="1"/>
</dbReference>
<protein>
    <recommendedName>
        <fullName evidence="9">Flagellar M-ring protein</fullName>
    </recommendedName>
</protein>
<dbReference type="InterPro" id="IPR043427">
    <property type="entry name" value="YscJ/FliF"/>
</dbReference>
<name>A0A7W9EWB4_9RHOB</name>
<dbReference type="Pfam" id="PF08345">
    <property type="entry name" value="YscJ_FliF_C"/>
    <property type="match status" value="1"/>
</dbReference>
<dbReference type="InterPro" id="IPR000067">
    <property type="entry name" value="FlgMring_FliF"/>
</dbReference>
<dbReference type="InterPro" id="IPR045851">
    <property type="entry name" value="AMP-bd_C_sf"/>
</dbReference>
<keyword evidence="4" id="KW-1003">Cell membrane</keyword>
<feature type="domain" description="Flagellar M-ring N-terminal" evidence="12">
    <location>
        <begin position="8"/>
        <end position="178"/>
    </location>
</feature>
<feature type="compositionally biased region" description="Basic and acidic residues" evidence="10">
    <location>
        <begin position="248"/>
        <end position="257"/>
    </location>
</feature>
<dbReference type="InterPro" id="IPR013556">
    <property type="entry name" value="Flag_M-ring_C"/>
</dbReference>
<dbReference type="PANTHER" id="PTHR30046:SF0">
    <property type="entry name" value="FLAGELLAR M-RING PROTEIN"/>
    <property type="match status" value="1"/>
</dbReference>
<evidence type="ECO:0000256" key="1">
    <source>
        <dbReference type="ARBA" id="ARBA00004117"/>
    </source>
</evidence>
<evidence type="ECO:0000259" key="12">
    <source>
        <dbReference type="Pfam" id="PF01514"/>
    </source>
</evidence>
<evidence type="ECO:0000313" key="15">
    <source>
        <dbReference type="Proteomes" id="UP000535415"/>
    </source>
</evidence>
<organism evidence="14 15">
    <name type="scientific">Yoonia ponticola</name>
    <dbReference type="NCBI Taxonomy" id="1524255"/>
    <lineage>
        <taxon>Bacteria</taxon>
        <taxon>Pseudomonadati</taxon>
        <taxon>Pseudomonadota</taxon>
        <taxon>Alphaproteobacteria</taxon>
        <taxon>Rhodobacterales</taxon>
        <taxon>Paracoccaceae</taxon>
        <taxon>Yoonia</taxon>
    </lineage>
</organism>
<evidence type="ECO:0000256" key="10">
    <source>
        <dbReference type="SAM" id="MobiDB-lite"/>
    </source>
</evidence>
<dbReference type="InterPro" id="IPR006182">
    <property type="entry name" value="FliF_N_dom"/>
</dbReference>
<reference evidence="14 15" key="1">
    <citation type="submission" date="2020-08" db="EMBL/GenBank/DDBJ databases">
        <title>Genomic Encyclopedia of Type Strains, Phase IV (KMG-IV): sequencing the most valuable type-strain genomes for metagenomic binning, comparative biology and taxonomic classification.</title>
        <authorList>
            <person name="Goeker M."/>
        </authorList>
    </citation>
    <scope>NUCLEOTIDE SEQUENCE [LARGE SCALE GENOMIC DNA]</scope>
    <source>
        <strain evidence="14 15">DSM 101064</strain>
    </source>
</reference>
<keyword evidence="6 11" id="KW-1133">Transmembrane helix</keyword>
<evidence type="ECO:0000256" key="3">
    <source>
        <dbReference type="ARBA" id="ARBA00007971"/>
    </source>
</evidence>
<feature type="transmembrane region" description="Helical" evidence="11">
    <location>
        <begin position="390"/>
        <end position="408"/>
    </location>
</feature>
<dbReference type="EMBL" id="JACIJM010000001">
    <property type="protein sequence ID" value="MBB5720428.1"/>
    <property type="molecule type" value="Genomic_DNA"/>
</dbReference>
<evidence type="ECO:0000259" key="13">
    <source>
        <dbReference type="Pfam" id="PF08345"/>
    </source>
</evidence>
<dbReference type="AlphaFoldDB" id="A0A7W9EWB4"/>